<protein>
    <submittedName>
        <fullName evidence="3">Uncharacterized protein</fullName>
    </submittedName>
</protein>
<evidence type="ECO:0000313" key="3">
    <source>
        <dbReference type="EMBL" id="CAK0783305.1"/>
    </source>
</evidence>
<accession>A0AAV1IBA7</accession>
<evidence type="ECO:0000256" key="2">
    <source>
        <dbReference type="SAM" id="Phobius"/>
    </source>
</evidence>
<reference evidence="3 4" key="1">
    <citation type="submission" date="2023-10" db="EMBL/GenBank/DDBJ databases">
        <authorList>
            <person name="Maclean D."/>
            <person name="Macfadyen A."/>
        </authorList>
    </citation>
    <scope>NUCLEOTIDE SEQUENCE [LARGE SCALE GENOMIC DNA]</scope>
</reference>
<dbReference type="AlphaFoldDB" id="A0AAV1IBA7"/>
<dbReference type="Proteomes" id="UP001314263">
    <property type="component" value="Unassembled WGS sequence"/>
</dbReference>
<keyword evidence="2" id="KW-0472">Membrane</keyword>
<dbReference type="EMBL" id="CAUYUE010000008">
    <property type="protein sequence ID" value="CAK0783305.1"/>
    <property type="molecule type" value="Genomic_DNA"/>
</dbReference>
<organism evidence="3 4">
    <name type="scientific">Coccomyxa viridis</name>
    <dbReference type="NCBI Taxonomy" id="1274662"/>
    <lineage>
        <taxon>Eukaryota</taxon>
        <taxon>Viridiplantae</taxon>
        <taxon>Chlorophyta</taxon>
        <taxon>core chlorophytes</taxon>
        <taxon>Trebouxiophyceae</taxon>
        <taxon>Trebouxiophyceae incertae sedis</taxon>
        <taxon>Coccomyxaceae</taxon>
        <taxon>Coccomyxa</taxon>
    </lineage>
</organism>
<proteinExistence type="predicted"/>
<feature type="transmembrane region" description="Helical" evidence="2">
    <location>
        <begin position="30"/>
        <end position="57"/>
    </location>
</feature>
<feature type="transmembrane region" description="Helical" evidence="2">
    <location>
        <begin position="77"/>
        <end position="102"/>
    </location>
</feature>
<evidence type="ECO:0000256" key="1">
    <source>
        <dbReference type="SAM" id="MobiDB-lite"/>
    </source>
</evidence>
<gene>
    <name evidence="3" type="ORF">CVIRNUC_006504</name>
</gene>
<sequence length="202" mass="22318">MVNSPLIVRLPPSVVWPLVLLMANRALEMLCLLLGFVTPLFSVLQLPLSLTALGLYIRDTQCGPFARRSQASPPQPFCTAPIVLAAVIVLVEVVVFLMVLFITQTFRHERIMELAQQAPAKQYIVVKQPCGQEYMVAKALQGPPALQSSACEPTSFPLGMHCNSIEPLALTQQRALSPSSRLQGHRRQLHRSQYQPKQAPLA</sequence>
<name>A0AAV1IBA7_9CHLO</name>
<keyword evidence="2" id="KW-1133">Transmembrane helix</keyword>
<comment type="caution">
    <text evidence="3">The sequence shown here is derived from an EMBL/GenBank/DDBJ whole genome shotgun (WGS) entry which is preliminary data.</text>
</comment>
<keyword evidence="4" id="KW-1185">Reference proteome</keyword>
<evidence type="ECO:0000313" key="4">
    <source>
        <dbReference type="Proteomes" id="UP001314263"/>
    </source>
</evidence>
<keyword evidence="2" id="KW-0812">Transmembrane</keyword>
<feature type="region of interest" description="Disordered" evidence="1">
    <location>
        <begin position="176"/>
        <end position="202"/>
    </location>
</feature>